<name>A0ABU2WUI2_9ACTN</name>
<dbReference type="EMBL" id="JAVRFL010000011">
    <property type="protein sequence ID" value="MDT0529593.1"/>
    <property type="molecule type" value="Genomic_DNA"/>
</dbReference>
<dbReference type="InterPro" id="IPR051021">
    <property type="entry name" value="Mito_Ser/Thr_phosphatase"/>
</dbReference>
<evidence type="ECO:0000313" key="3">
    <source>
        <dbReference type="EMBL" id="MDT0529593.1"/>
    </source>
</evidence>
<dbReference type="Proteomes" id="UP001180973">
    <property type="component" value="Unassembled WGS sequence"/>
</dbReference>
<dbReference type="Gene3D" id="3.40.50.1240">
    <property type="entry name" value="Phosphoglycerate mutase-like"/>
    <property type="match status" value="1"/>
</dbReference>
<gene>
    <name evidence="3" type="ORF">RM555_11405</name>
</gene>
<protein>
    <submittedName>
        <fullName evidence="3">Histidine phosphatase family protein</fullName>
        <ecNumber evidence="3">3.1.3.-</ecNumber>
    </submittedName>
</protein>
<organism evidence="3 4">
    <name type="scientific">Micromonospora reichwaldensis</name>
    <dbReference type="NCBI Taxonomy" id="3075516"/>
    <lineage>
        <taxon>Bacteria</taxon>
        <taxon>Bacillati</taxon>
        <taxon>Actinomycetota</taxon>
        <taxon>Actinomycetes</taxon>
        <taxon>Micromonosporales</taxon>
        <taxon>Micromonosporaceae</taxon>
        <taxon>Micromonospora</taxon>
    </lineage>
</organism>
<evidence type="ECO:0000256" key="1">
    <source>
        <dbReference type="ARBA" id="ARBA00022801"/>
    </source>
</evidence>
<dbReference type="GO" id="GO:0016787">
    <property type="term" value="F:hydrolase activity"/>
    <property type="evidence" value="ECO:0007669"/>
    <property type="project" value="UniProtKB-KW"/>
</dbReference>
<accession>A0ABU2WUI2</accession>
<dbReference type="SUPFAM" id="SSF53254">
    <property type="entry name" value="Phosphoglycerate mutase-like"/>
    <property type="match status" value="1"/>
</dbReference>
<dbReference type="RefSeq" id="WP_311411710.1">
    <property type="nucleotide sequence ID" value="NZ_JAVRFL010000011.1"/>
</dbReference>
<keyword evidence="1 3" id="KW-0378">Hydrolase</keyword>
<comment type="caution">
    <text evidence="3">The sequence shown here is derived from an EMBL/GenBank/DDBJ whole genome shotgun (WGS) entry which is preliminary data.</text>
</comment>
<feature type="region of interest" description="Disordered" evidence="2">
    <location>
        <begin position="10"/>
        <end position="34"/>
    </location>
</feature>
<reference evidence="3" key="1">
    <citation type="submission" date="2023-09" db="EMBL/GenBank/DDBJ databases">
        <title>30 novel species of actinomycetes from the DSMZ collection.</title>
        <authorList>
            <person name="Nouioui I."/>
        </authorList>
    </citation>
    <scope>NUCLEOTIDE SEQUENCE</scope>
    <source>
        <strain evidence="3">DSM 115977</strain>
    </source>
</reference>
<dbReference type="PANTHER" id="PTHR20935:SF0">
    <property type="entry name" value="SERINE_THREONINE-PROTEIN PHOSPHATASE PGAM5, MITOCHONDRIAL"/>
    <property type="match status" value="1"/>
</dbReference>
<keyword evidence="4" id="KW-1185">Reference proteome</keyword>
<dbReference type="EC" id="3.1.3.-" evidence="3"/>
<evidence type="ECO:0000313" key="4">
    <source>
        <dbReference type="Proteomes" id="UP001180973"/>
    </source>
</evidence>
<dbReference type="PANTHER" id="PTHR20935">
    <property type="entry name" value="PHOSPHOGLYCERATE MUTASE-RELATED"/>
    <property type="match status" value="1"/>
</dbReference>
<sequence length="209" mass="22429">MGTRLLYLARHGEQDRPPGTPAGVDPPETGLSDRGRRQATLLGERLRGVPLDAVHHGPLRRAVETAELVAASLPGPGVYAAEEVGDHLPHDTDPAGLPPAYARLLAGFSPAERADGPRLTAAALRRFATVPVDGDRRDLVVTHTFLIAWFVRHALDAPERRWLGFNAHHCGLTVIRYGPGGPPALIAVNDTAHLPPELRGTGLPADHRF</sequence>
<dbReference type="SMART" id="SM00855">
    <property type="entry name" value="PGAM"/>
    <property type="match status" value="1"/>
</dbReference>
<dbReference type="CDD" id="cd07067">
    <property type="entry name" value="HP_PGM_like"/>
    <property type="match status" value="1"/>
</dbReference>
<dbReference type="Pfam" id="PF00300">
    <property type="entry name" value="His_Phos_1"/>
    <property type="match status" value="2"/>
</dbReference>
<dbReference type="InterPro" id="IPR013078">
    <property type="entry name" value="His_Pase_superF_clade-1"/>
</dbReference>
<dbReference type="InterPro" id="IPR029033">
    <property type="entry name" value="His_PPase_superfam"/>
</dbReference>
<proteinExistence type="predicted"/>
<evidence type="ECO:0000256" key="2">
    <source>
        <dbReference type="SAM" id="MobiDB-lite"/>
    </source>
</evidence>